<dbReference type="RefSeq" id="XP_043177155.1">
    <property type="nucleotide sequence ID" value="XM_043324736.1"/>
</dbReference>
<gene>
    <name evidence="2" type="ORF">RhiXN_04920</name>
</gene>
<dbReference type="Proteomes" id="UP000650533">
    <property type="component" value="Chromosome 2"/>
</dbReference>
<evidence type="ECO:0000313" key="2">
    <source>
        <dbReference type="EMBL" id="QRW16918.1"/>
    </source>
</evidence>
<dbReference type="GeneID" id="67027199"/>
<name>A0A8H8SUB0_9AGAM</name>
<protein>
    <submittedName>
        <fullName evidence="2">Uncharacterized protein</fullName>
    </submittedName>
</protein>
<dbReference type="KEGG" id="rsx:RhiXN_04920"/>
<reference evidence="2" key="1">
    <citation type="submission" date="2020-05" db="EMBL/GenBank/DDBJ databases">
        <title>Evolutionary and genomic comparisons of hybrid uninucleate and nonhybrid Rhizoctonia fungi.</title>
        <authorList>
            <person name="Li C."/>
            <person name="Chen X."/>
        </authorList>
    </citation>
    <scope>NUCLEOTIDE SEQUENCE</scope>
    <source>
        <strain evidence="2">AG-1 IA</strain>
    </source>
</reference>
<accession>A0A8H8SUB0</accession>
<evidence type="ECO:0000313" key="3">
    <source>
        <dbReference type="Proteomes" id="UP000650533"/>
    </source>
</evidence>
<dbReference type="EMBL" id="CP059659">
    <property type="protein sequence ID" value="QRW16918.1"/>
    <property type="molecule type" value="Genomic_DNA"/>
</dbReference>
<dbReference type="AlphaFoldDB" id="A0A8H8SUB0"/>
<evidence type="ECO:0000256" key="1">
    <source>
        <dbReference type="SAM" id="MobiDB-lite"/>
    </source>
</evidence>
<feature type="region of interest" description="Disordered" evidence="1">
    <location>
        <begin position="93"/>
        <end position="122"/>
    </location>
</feature>
<feature type="compositionally biased region" description="Polar residues" evidence="1">
    <location>
        <begin position="104"/>
        <end position="122"/>
    </location>
</feature>
<sequence>MATCSWPPSRSQTKIHLGDMEPQLLAAPAVDKNGVREATLEWVICLLWGSKDNWTALNKNLASKPKPSWRPAQLSRASPKLLIALRLGLPSPSAKYPGGPESSPYGQGNPLTLTQNQAYARG</sequence>
<organism evidence="2 3">
    <name type="scientific">Rhizoctonia solani</name>
    <dbReference type="NCBI Taxonomy" id="456999"/>
    <lineage>
        <taxon>Eukaryota</taxon>
        <taxon>Fungi</taxon>
        <taxon>Dikarya</taxon>
        <taxon>Basidiomycota</taxon>
        <taxon>Agaricomycotina</taxon>
        <taxon>Agaricomycetes</taxon>
        <taxon>Cantharellales</taxon>
        <taxon>Ceratobasidiaceae</taxon>
        <taxon>Rhizoctonia</taxon>
    </lineage>
</organism>
<proteinExistence type="predicted"/>